<feature type="region of interest" description="Disordered" evidence="1">
    <location>
        <begin position="102"/>
        <end position="164"/>
    </location>
</feature>
<dbReference type="Gene3D" id="2.40.10.10">
    <property type="entry name" value="Trypsin-like serine proteases"/>
    <property type="match status" value="1"/>
</dbReference>
<dbReference type="Proteomes" id="UP000826195">
    <property type="component" value="Unassembled WGS sequence"/>
</dbReference>
<keyword evidence="3" id="KW-1185">Reference proteome</keyword>
<dbReference type="InterPro" id="IPR043504">
    <property type="entry name" value="Peptidase_S1_PA_chymotrypsin"/>
</dbReference>
<organism evidence="2 3">
    <name type="scientific">Cotesia glomerata</name>
    <name type="common">Lepidopteran parasitic wasp</name>
    <name type="synonym">Apanteles glomeratus</name>
    <dbReference type="NCBI Taxonomy" id="32391"/>
    <lineage>
        <taxon>Eukaryota</taxon>
        <taxon>Metazoa</taxon>
        <taxon>Ecdysozoa</taxon>
        <taxon>Arthropoda</taxon>
        <taxon>Hexapoda</taxon>
        <taxon>Insecta</taxon>
        <taxon>Pterygota</taxon>
        <taxon>Neoptera</taxon>
        <taxon>Endopterygota</taxon>
        <taxon>Hymenoptera</taxon>
        <taxon>Apocrita</taxon>
        <taxon>Ichneumonoidea</taxon>
        <taxon>Braconidae</taxon>
        <taxon>Microgastrinae</taxon>
        <taxon>Cotesia</taxon>
    </lineage>
</organism>
<gene>
    <name evidence="2" type="ORF">KQX54_010836</name>
</gene>
<feature type="compositionally biased region" description="Polar residues" evidence="1">
    <location>
        <begin position="155"/>
        <end position="164"/>
    </location>
</feature>
<proteinExistence type="predicted"/>
<reference evidence="2 3" key="1">
    <citation type="journal article" date="2021" name="J. Hered.">
        <title>A chromosome-level genome assembly of the parasitoid wasp, Cotesia glomerata (Hymenoptera: Braconidae).</title>
        <authorList>
            <person name="Pinto B.J."/>
            <person name="Weis J.J."/>
            <person name="Gamble T."/>
            <person name="Ode P.J."/>
            <person name="Paul R."/>
            <person name="Zaspel J.M."/>
        </authorList>
    </citation>
    <scope>NUCLEOTIDE SEQUENCE [LARGE SCALE GENOMIC DNA]</scope>
    <source>
        <strain evidence="2">CgM1</strain>
    </source>
</reference>
<accession>A0AAV7J302</accession>
<evidence type="ECO:0000313" key="3">
    <source>
        <dbReference type="Proteomes" id="UP000826195"/>
    </source>
</evidence>
<comment type="caution">
    <text evidence="2">The sequence shown here is derived from an EMBL/GenBank/DDBJ whole genome shotgun (WGS) entry which is preliminary data.</text>
</comment>
<evidence type="ECO:0000256" key="1">
    <source>
        <dbReference type="SAM" id="MobiDB-lite"/>
    </source>
</evidence>
<feature type="compositionally biased region" description="Basic and acidic residues" evidence="1">
    <location>
        <begin position="134"/>
        <end position="154"/>
    </location>
</feature>
<sequence length="441" mass="50240">MVRQVMTFGLGTHDTKRTISNRKGFFLLGPIRGPIHQPVTIYSVDLASNISASDTDENYNCSISVSDQSIDNNTQKPVGDGLTDDNDKIILRADIHSASTPINKTGRIDNLITPETSQNINKTNKETSQSTNKTNKDVVTDRKDDSVDQNKKNVTEQSTPTPDKSIQWLDIENPDWILPIFYKNKSDTPSIWKYDCMGILIHPKAVLTVRFTVNKSKEVVHAVGIFNRTKGRNEIDVNYDQLYDPLKFISAQPYKLIEFSYTLNNKRKNETKYESGLLMMIMKEAINSIKPVDVSQTSLMPLQDMFDEKIEKECVHVTFAMNSDTHHFEELKISEKLMNRSAMVESYIATYKDKCVKQCELMSVDHIAESNVFGTVESLKFDDKSKKFKLLGSPLVCRLVSDGPNSYSFAGILINSFYTGMYKYINVHHELEWIQQKLNKL</sequence>
<name>A0AAV7J302_COTGL</name>
<dbReference type="EMBL" id="JAHXZJ010000002">
    <property type="protein sequence ID" value="KAH0564255.1"/>
    <property type="molecule type" value="Genomic_DNA"/>
</dbReference>
<dbReference type="AlphaFoldDB" id="A0AAV7J302"/>
<evidence type="ECO:0000313" key="2">
    <source>
        <dbReference type="EMBL" id="KAH0564255.1"/>
    </source>
</evidence>
<protein>
    <recommendedName>
        <fullName evidence="4">Peptidase S1 domain-containing protein</fullName>
    </recommendedName>
</protein>
<feature type="compositionally biased region" description="Polar residues" evidence="1">
    <location>
        <begin position="113"/>
        <end position="133"/>
    </location>
</feature>
<evidence type="ECO:0008006" key="4">
    <source>
        <dbReference type="Google" id="ProtNLM"/>
    </source>
</evidence>